<keyword evidence="2" id="KW-1185">Reference proteome</keyword>
<dbReference type="CDD" id="cd00448">
    <property type="entry name" value="YjgF_YER057c_UK114_family"/>
    <property type="match status" value="1"/>
</dbReference>
<protein>
    <submittedName>
        <fullName evidence="1">RidA family protein</fullName>
    </submittedName>
</protein>
<gene>
    <name evidence="1" type="ORF">OMP39_09270</name>
</gene>
<name>A0ABY6MWU4_9BURK</name>
<sequence length="130" mass="14395">MTVLQPPAWPRPKGYANGVAARGRMIFVAGMIGWDAEGRFPSDDLADQVRQALSNVMEVLEEGGASGEHIVRMTWYLTDKREYLARQKEIGRIFRDLVGSYNAAMTAVEVSALIEDRAKVEIEVTAVVPD</sequence>
<dbReference type="PANTHER" id="PTHR43857:SF1">
    <property type="entry name" value="YJGH FAMILY PROTEIN"/>
    <property type="match status" value="1"/>
</dbReference>
<dbReference type="SUPFAM" id="SSF55298">
    <property type="entry name" value="YjgF-like"/>
    <property type="match status" value="1"/>
</dbReference>
<organism evidence="1 2">
    <name type="scientific">Caldimonas aquatica</name>
    <dbReference type="NCBI Taxonomy" id="376175"/>
    <lineage>
        <taxon>Bacteria</taxon>
        <taxon>Pseudomonadati</taxon>
        <taxon>Pseudomonadota</taxon>
        <taxon>Betaproteobacteria</taxon>
        <taxon>Burkholderiales</taxon>
        <taxon>Sphaerotilaceae</taxon>
        <taxon>Caldimonas</taxon>
    </lineage>
</organism>
<evidence type="ECO:0000313" key="2">
    <source>
        <dbReference type="Proteomes" id="UP001163266"/>
    </source>
</evidence>
<dbReference type="Proteomes" id="UP001163266">
    <property type="component" value="Chromosome"/>
</dbReference>
<dbReference type="InterPro" id="IPR035959">
    <property type="entry name" value="RutC-like_sf"/>
</dbReference>
<dbReference type="EMBL" id="CP110257">
    <property type="protein sequence ID" value="UZD56464.1"/>
    <property type="molecule type" value="Genomic_DNA"/>
</dbReference>
<evidence type="ECO:0000313" key="1">
    <source>
        <dbReference type="EMBL" id="UZD56464.1"/>
    </source>
</evidence>
<dbReference type="Gene3D" id="3.30.1330.40">
    <property type="entry name" value="RutC-like"/>
    <property type="match status" value="1"/>
</dbReference>
<dbReference type="Pfam" id="PF01042">
    <property type="entry name" value="Ribonuc_L-PSP"/>
    <property type="match status" value="1"/>
</dbReference>
<reference evidence="1" key="1">
    <citation type="submission" date="2022-10" db="EMBL/GenBank/DDBJ databases">
        <title>Complete genome sequence of Schlegelella aquatica LMG 23380.</title>
        <authorList>
            <person name="Musilova J."/>
            <person name="Kourilova X."/>
            <person name="Bezdicek M."/>
            <person name="Hermankova K."/>
            <person name="Obruca S."/>
            <person name="Sedlar K."/>
        </authorList>
    </citation>
    <scope>NUCLEOTIDE SEQUENCE</scope>
    <source>
        <strain evidence="1">LMG 23380</strain>
    </source>
</reference>
<dbReference type="InterPro" id="IPR006175">
    <property type="entry name" value="YjgF/YER057c/UK114"/>
</dbReference>
<dbReference type="RefSeq" id="WP_264894512.1">
    <property type="nucleotide sequence ID" value="NZ_CP110257.1"/>
</dbReference>
<dbReference type="PANTHER" id="PTHR43857">
    <property type="entry name" value="BLR7761 PROTEIN"/>
    <property type="match status" value="1"/>
</dbReference>
<proteinExistence type="predicted"/>
<accession>A0ABY6MWU4</accession>